<dbReference type="PANTHER" id="PTHR35807">
    <property type="entry name" value="TRANSCRIPTIONAL REGULATOR REDD-RELATED"/>
    <property type="match status" value="1"/>
</dbReference>
<dbReference type="Pfam" id="PF25000">
    <property type="entry name" value="DUF7779"/>
    <property type="match status" value="1"/>
</dbReference>
<name>A0A1H3BJC5_9ACTN</name>
<dbReference type="InterPro" id="IPR036388">
    <property type="entry name" value="WH-like_DNA-bd_sf"/>
</dbReference>
<accession>A0A1H3BJC5</accession>
<feature type="DNA-binding region" description="OmpR/PhoB-type" evidence="5">
    <location>
        <begin position="1"/>
        <end position="99"/>
    </location>
</feature>
<feature type="region of interest" description="Disordered" evidence="6">
    <location>
        <begin position="258"/>
        <end position="283"/>
    </location>
</feature>
<organism evidence="8 9">
    <name type="scientific">Geodermatophilus africanus</name>
    <dbReference type="NCBI Taxonomy" id="1137993"/>
    <lineage>
        <taxon>Bacteria</taxon>
        <taxon>Bacillati</taxon>
        <taxon>Actinomycetota</taxon>
        <taxon>Actinomycetes</taxon>
        <taxon>Geodermatophilales</taxon>
        <taxon>Geodermatophilaceae</taxon>
        <taxon>Geodermatophilus</taxon>
    </lineage>
</organism>
<dbReference type="Gene3D" id="3.40.50.300">
    <property type="entry name" value="P-loop containing nucleotide triphosphate hydrolases"/>
    <property type="match status" value="1"/>
</dbReference>
<evidence type="ECO:0000259" key="7">
    <source>
        <dbReference type="PROSITE" id="PS51755"/>
    </source>
</evidence>
<dbReference type="PANTHER" id="PTHR35807:SF1">
    <property type="entry name" value="TRANSCRIPTIONAL REGULATOR REDD"/>
    <property type="match status" value="1"/>
</dbReference>
<evidence type="ECO:0000256" key="1">
    <source>
        <dbReference type="ARBA" id="ARBA00005820"/>
    </source>
</evidence>
<protein>
    <submittedName>
        <fullName evidence="8">DNA-binding transcriptional activator of the SARP family</fullName>
    </submittedName>
</protein>
<dbReference type="EMBL" id="FNOT01000001">
    <property type="protein sequence ID" value="SDX41831.1"/>
    <property type="molecule type" value="Genomic_DNA"/>
</dbReference>
<reference evidence="9" key="1">
    <citation type="submission" date="2016-10" db="EMBL/GenBank/DDBJ databases">
        <authorList>
            <person name="Varghese N."/>
            <person name="Submissions S."/>
        </authorList>
    </citation>
    <scope>NUCLEOTIDE SEQUENCE [LARGE SCALE GENOMIC DNA]</scope>
    <source>
        <strain evidence="9">DSM 45422</strain>
    </source>
</reference>
<dbReference type="AlphaFoldDB" id="A0A1H3BJC5"/>
<evidence type="ECO:0000256" key="4">
    <source>
        <dbReference type="ARBA" id="ARBA00023163"/>
    </source>
</evidence>
<dbReference type="Gene3D" id="1.25.40.10">
    <property type="entry name" value="Tetratricopeptide repeat domain"/>
    <property type="match status" value="3"/>
</dbReference>
<dbReference type="Pfam" id="PF00486">
    <property type="entry name" value="Trans_reg_C"/>
    <property type="match status" value="1"/>
</dbReference>
<keyword evidence="9" id="KW-1185">Reference proteome</keyword>
<dbReference type="InterPro" id="IPR056681">
    <property type="entry name" value="DUF7779"/>
</dbReference>
<evidence type="ECO:0000313" key="8">
    <source>
        <dbReference type="EMBL" id="SDX41831.1"/>
    </source>
</evidence>
<dbReference type="SUPFAM" id="SSF52540">
    <property type="entry name" value="P-loop containing nucleoside triphosphate hydrolases"/>
    <property type="match status" value="1"/>
</dbReference>
<dbReference type="Pfam" id="PF13374">
    <property type="entry name" value="TPR_10"/>
    <property type="match status" value="4"/>
</dbReference>
<keyword evidence="3 5" id="KW-0238">DNA-binding</keyword>
<feature type="region of interest" description="Disordered" evidence="6">
    <location>
        <begin position="1003"/>
        <end position="1028"/>
    </location>
</feature>
<keyword evidence="2" id="KW-0805">Transcription regulation</keyword>
<dbReference type="InterPro" id="IPR027417">
    <property type="entry name" value="P-loop_NTPase"/>
</dbReference>
<proteinExistence type="inferred from homology"/>
<sequence length="1028" mass="110293">MDIRILGPLEVRGAGAPLPLGGVKQRAVLAMLALHLDEVVPVDVLVDGLWGEKPPAGAVNTLQVYVSRLRKVLLQAEDAPDRAGVAVLQRRGPGYVLGLVPEQLDLHRFQRLVREGTEVLRMAPARASGTLREALGLWRGQPLAEFVDEPFAHTEIPHLAQLRLGALEACLEAELALGRHAQLVSELEYLVAEHPLHEGLHGMLMVGLYRSGRQAEALGAYRRARRILAEALGVDPGRGLQELEAAILAHDPSLDWTPPRAEAMPARTAEAPRSPTTASRPQVWRAPARNPHFTGRDDVLAELRRRLRAEGTTLAVQTLYGLGGVGKTQMAIEYAHRFAADYDVVWWIDAEQPVLIPDQLAGLAARLGVPAAATVTDTVDRLLTELRHRDRWLLVFDNAEHLQDVACYRPDGAGHLLITSRSPGWGALGGRIEVDVLTRAETIALLRARIPALDAELADKIAASLGDLPLAAAQVAGYLEQTDLPAADYLRRFSTCQADLLARGDVLGYQGRIDTTWALSLERLRGDDPAAVQLLELAAFLAPEPIPLSLISDHARVLDEPLRTTAADLDALADTVGALVGYSLARRDPDSFQVHRLVQAVIRRQLPLDRQHATAAQVVALLAAASPGDPEDPASWSAYVELVPHVLATGPLSDDSPVSRRLVLDTVRYLQAHGDSHGSRAVCEPLVDRWRSLLGPDHLDTLAAAATLTLDLFYVKEAAPARSLGEDTVQRCRRVLGPDHATTLSAAAALALVLNQVGDAESARVLGQDTLQRCRRVLQGDHAITLLAATALTVALVVLGQVGAARRHGEDTLQRCRRVFGPDHATTLLTAATVAVAMVLLGEDEPARELGEDTLARCRRVFGPQHVVSLWAAGALTHARVQLGETEPARELGEDTLQCRVLGRNHLITLLVEGGLSLALTSQGEAAGARTLGEDTVQRSRRTLGPDHPITLWAAAALTHALDRLGEAGPARALGQDTLQRCRRVLGPGHPLTVCVVQTAGGGRLPPGDGAAADARVGSGERCSAPPL</sequence>
<dbReference type="InterPro" id="IPR051677">
    <property type="entry name" value="AfsR-DnrI-RedD_regulator"/>
</dbReference>
<dbReference type="STRING" id="1137993.SAMN05660209_00454"/>
<dbReference type="Proteomes" id="UP000198921">
    <property type="component" value="Unassembled WGS sequence"/>
</dbReference>
<dbReference type="InterPro" id="IPR011990">
    <property type="entry name" value="TPR-like_helical_dom_sf"/>
</dbReference>
<dbReference type="Pfam" id="PF03704">
    <property type="entry name" value="BTAD"/>
    <property type="match status" value="1"/>
</dbReference>
<keyword evidence="4" id="KW-0804">Transcription</keyword>
<dbReference type="SUPFAM" id="SSF48452">
    <property type="entry name" value="TPR-like"/>
    <property type="match status" value="2"/>
</dbReference>
<evidence type="ECO:0000256" key="2">
    <source>
        <dbReference type="ARBA" id="ARBA00023015"/>
    </source>
</evidence>
<dbReference type="InterPro" id="IPR001867">
    <property type="entry name" value="OmpR/PhoB-type_DNA-bd"/>
</dbReference>
<gene>
    <name evidence="8" type="ORF">SAMN05660209_00454</name>
</gene>
<dbReference type="GO" id="GO:0000160">
    <property type="term" value="P:phosphorelay signal transduction system"/>
    <property type="evidence" value="ECO:0007669"/>
    <property type="project" value="InterPro"/>
</dbReference>
<evidence type="ECO:0000256" key="3">
    <source>
        <dbReference type="ARBA" id="ARBA00023125"/>
    </source>
</evidence>
<dbReference type="GO" id="GO:0006355">
    <property type="term" value="P:regulation of DNA-templated transcription"/>
    <property type="evidence" value="ECO:0007669"/>
    <property type="project" value="InterPro"/>
</dbReference>
<comment type="similarity">
    <text evidence="1">Belongs to the AfsR/DnrI/RedD regulatory family.</text>
</comment>
<dbReference type="Gene3D" id="1.10.10.10">
    <property type="entry name" value="Winged helix-like DNA-binding domain superfamily/Winged helix DNA-binding domain"/>
    <property type="match status" value="1"/>
</dbReference>
<dbReference type="SMART" id="SM01043">
    <property type="entry name" value="BTAD"/>
    <property type="match status" value="1"/>
</dbReference>
<dbReference type="OrthoDB" id="580767at2"/>
<evidence type="ECO:0000256" key="6">
    <source>
        <dbReference type="SAM" id="MobiDB-lite"/>
    </source>
</evidence>
<dbReference type="SMART" id="SM00862">
    <property type="entry name" value="Trans_reg_C"/>
    <property type="match status" value="1"/>
</dbReference>
<dbReference type="CDD" id="cd15831">
    <property type="entry name" value="BTAD"/>
    <property type="match status" value="1"/>
</dbReference>
<evidence type="ECO:0000313" key="9">
    <source>
        <dbReference type="Proteomes" id="UP000198921"/>
    </source>
</evidence>
<dbReference type="InterPro" id="IPR005158">
    <property type="entry name" value="BTAD"/>
</dbReference>
<dbReference type="GO" id="GO:0003677">
    <property type="term" value="F:DNA binding"/>
    <property type="evidence" value="ECO:0007669"/>
    <property type="project" value="UniProtKB-UniRule"/>
</dbReference>
<feature type="domain" description="OmpR/PhoB-type" evidence="7">
    <location>
        <begin position="1"/>
        <end position="99"/>
    </location>
</feature>
<dbReference type="InterPro" id="IPR016032">
    <property type="entry name" value="Sig_transdc_resp-reg_C-effctor"/>
</dbReference>
<dbReference type="NCBIfam" id="NF040586">
    <property type="entry name" value="FxSxx_TPR"/>
    <property type="match status" value="1"/>
</dbReference>
<dbReference type="SUPFAM" id="SSF46894">
    <property type="entry name" value="C-terminal effector domain of the bipartite response regulators"/>
    <property type="match status" value="1"/>
</dbReference>
<evidence type="ECO:0000256" key="5">
    <source>
        <dbReference type="PROSITE-ProRule" id="PRU01091"/>
    </source>
</evidence>
<dbReference type="PROSITE" id="PS51755">
    <property type="entry name" value="OMPR_PHOB"/>
    <property type="match status" value="1"/>
</dbReference>
<dbReference type="Pfam" id="PF13424">
    <property type="entry name" value="TPR_12"/>
    <property type="match status" value="1"/>
</dbReference>